<dbReference type="InterPro" id="IPR027417">
    <property type="entry name" value="P-loop_NTPase"/>
</dbReference>
<evidence type="ECO:0000256" key="1">
    <source>
        <dbReference type="SAM" id="MobiDB-lite"/>
    </source>
</evidence>
<dbReference type="Gene3D" id="3.40.50.300">
    <property type="entry name" value="P-loop containing nucleotide triphosphate hydrolases"/>
    <property type="match status" value="1"/>
</dbReference>
<dbReference type="AlphaFoldDB" id="A0A6C0HIE8"/>
<name>A0A6C0HIE8_9ZZZZ</name>
<feature type="region of interest" description="Disordered" evidence="1">
    <location>
        <begin position="78"/>
        <end position="97"/>
    </location>
</feature>
<feature type="compositionally biased region" description="Basic and acidic residues" evidence="1">
    <location>
        <begin position="78"/>
        <end position="90"/>
    </location>
</feature>
<accession>A0A6C0HIE8</accession>
<protein>
    <submittedName>
        <fullName evidence="2">Uncharacterized protein</fullName>
    </submittedName>
</protein>
<sequence>MKYYESNFDEYIQSVNQYNIHPELESVIDSLPKSINDFCNIILYGPSGVGKYSQALKIIQKYSPSKLKYDKKMGITNEKQEKKKTKTEPKRKSKDTHKPLAMTKTTDYLIRISDIHYEVDMSLLGCNSKALWYDIFFQVVDIVSLKSDKAGIIVCKNFHCVYNELLDVFYSYMKHPLQNIKLKFILITEHTGFISNNIFNSCMCIRVKRPENKYYLEMYKSKVNGQTVNNCMKDLDTSTIINAKEIYQCKHLKLTDQLPTDVFNIINNNIIKEMLNPQKLQLAVLRNNLYDLLVYNIDVAESICYILFYFIENNAFKNEQLLSQTIKQTFTFLKYFNNNYRSIYHIESIIVFIICKIHCFENT</sequence>
<organism evidence="2">
    <name type="scientific">viral metagenome</name>
    <dbReference type="NCBI Taxonomy" id="1070528"/>
    <lineage>
        <taxon>unclassified sequences</taxon>
        <taxon>metagenomes</taxon>
        <taxon>organismal metagenomes</taxon>
    </lineage>
</organism>
<evidence type="ECO:0000313" key="2">
    <source>
        <dbReference type="EMBL" id="QHT80411.1"/>
    </source>
</evidence>
<proteinExistence type="predicted"/>
<reference evidence="2" key="1">
    <citation type="journal article" date="2020" name="Nature">
        <title>Giant virus diversity and host interactions through global metagenomics.</title>
        <authorList>
            <person name="Schulz F."/>
            <person name="Roux S."/>
            <person name="Paez-Espino D."/>
            <person name="Jungbluth S."/>
            <person name="Walsh D.A."/>
            <person name="Denef V.J."/>
            <person name="McMahon K.D."/>
            <person name="Konstantinidis K.T."/>
            <person name="Eloe-Fadrosh E.A."/>
            <person name="Kyrpides N.C."/>
            <person name="Woyke T."/>
        </authorList>
    </citation>
    <scope>NUCLEOTIDE SEQUENCE</scope>
    <source>
        <strain evidence="2">GVMAG-M-3300023184-120</strain>
    </source>
</reference>
<dbReference type="EMBL" id="MN739968">
    <property type="protein sequence ID" value="QHT80411.1"/>
    <property type="molecule type" value="Genomic_DNA"/>
</dbReference>
<dbReference type="SUPFAM" id="SSF52540">
    <property type="entry name" value="P-loop containing nucleoside triphosphate hydrolases"/>
    <property type="match status" value="1"/>
</dbReference>